<sequence length="296" mass="35131">MIEQNHALLAKWWWRFSREKDSLWAKVVCRKYGFSHQDWLPQLPSSGRVSIIRRDICSIGNPDSEMGNIIQAGFKLQVYSGNNTLFWNHKWMGDQTLREEFPRLYLKSSQKDELYMIFGKLESLWRNLSPLKVEILSWMACQGRIATRSILSSRNIIVGVDDHALACPFCMMELETPVHVLLSCPFSTYIWTKIVDWWNLAWVDPSSLLELSSWWFSSRFKNLEKYLWECCFYATLWSIWIARNDIIFNNKDVDRNQVEELIKTRTALWIKAKFDIKVYTVEDIKRNLDGVRRLKI</sequence>
<evidence type="ECO:0000313" key="1">
    <source>
        <dbReference type="EMBL" id="KAI8542071.1"/>
    </source>
</evidence>
<organism evidence="1 2">
    <name type="scientific">Rhododendron molle</name>
    <name type="common">Chinese azalea</name>
    <name type="synonym">Azalea mollis</name>
    <dbReference type="NCBI Taxonomy" id="49168"/>
    <lineage>
        <taxon>Eukaryota</taxon>
        <taxon>Viridiplantae</taxon>
        <taxon>Streptophyta</taxon>
        <taxon>Embryophyta</taxon>
        <taxon>Tracheophyta</taxon>
        <taxon>Spermatophyta</taxon>
        <taxon>Magnoliopsida</taxon>
        <taxon>eudicotyledons</taxon>
        <taxon>Gunneridae</taxon>
        <taxon>Pentapetalae</taxon>
        <taxon>asterids</taxon>
        <taxon>Ericales</taxon>
        <taxon>Ericaceae</taxon>
        <taxon>Ericoideae</taxon>
        <taxon>Rhodoreae</taxon>
        <taxon>Rhododendron</taxon>
    </lineage>
</organism>
<reference evidence="1" key="1">
    <citation type="submission" date="2022-02" db="EMBL/GenBank/DDBJ databases">
        <title>Plant Genome Project.</title>
        <authorList>
            <person name="Zhang R.-G."/>
        </authorList>
    </citation>
    <scope>NUCLEOTIDE SEQUENCE</scope>
    <source>
        <strain evidence="1">AT1</strain>
    </source>
</reference>
<evidence type="ECO:0000313" key="2">
    <source>
        <dbReference type="Proteomes" id="UP001062846"/>
    </source>
</evidence>
<comment type="caution">
    <text evidence="1">The sequence shown here is derived from an EMBL/GenBank/DDBJ whole genome shotgun (WGS) entry which is preliminary data.</text>
</comment>
<dbReference type="EMBL" id="CM046395">
    <property type="protein sequence ID" value="KAI8542071.1"/>
    <property type="molecule type" value="Genomic_DNA"/>
</dbReference>
<keyword evidence="2" id="KW-1185">Reference proteome</keyword>
<accession>A0ACC0MMT3</accession>
<dbReference type="Proteomes" id="UP001062846">
    <property type="component" value="Chromosome 8"/>
</dbReference>
<proteinExistence type="predicted"/>
<gene>
    <name evidence="1" type="ORF">RHMOL_Rhmol08G0110300</name>
</gene>
<protein>
    <submittedName>
        <fullName evidence="1">Uncharacterized protein</fullName>
    </submittedName>
</protein>
<name>A0ACC0MMT3_RHOML</name>